<dbReference type="AlphaFoldDB" id="A0A5B7I4H1"/>
<accession>A0A5B7I4H1</accession>
<evidence type="ECO:0000313" key="1">
    <source>
        <dbReference type="EMBL" id="MPC75684.1"/>
    </source>
</evidence>
<protein>
    <submittedName>
        <fullName evidence="1">Uncharacterized protein</fullName>
    </submittedName>
</protein>
<sequence length="114" mass="12972">MSPLRVCLNPITSGRGKECLSRRGLQHAQMTQGVSSPSWRPGLCFILFCGFNEFHDYSRIHIQEQTQGKLKEADPHVAGPDLLSLLHVSARLRHQAKSLPITRPHHCVRNRKRK</sequence>
<gene>
    <name evidence="1" type="ORF">E2C01_070077</name>
</gene>
<evidence type="ECO:0000313" key="2">
    <source>
        <dbReference type="Proteomes" id="UP000324222"/>
    </source>
</evidence>
<reference evidence="1 2" key="1">
    <citation type="submission" date="2019-05" db="EMBL/GenBank/DDBJ databases">
        <title>Another draft genome of Portunus trituberculatus and its Hox gene families provides insights of decapod evolution.</title>
        <authorList>
            <person name="Jeong J.-H."/>
            <person name="Song I."/>
            <person name="Kim S."/>
            <person name="Choi T."/>
            <person name="Kim D."/>
            <person name="Ryu S."/>
            <person name="Kim W."/>
        </authorList>
    </citation>
    <scope>NUCLEOTIDE SEQUENCE [LARGE SCALE GENOMIC DNA]</scope>
    <source>
        <tissue evidence="1">Muscle</tissue>
    </source>
</reference>
<organism evidence="1 2">
    <name type="scientific">Portunus trituberculatus</name>
    <name type="common">Swimming crab</name>
    <name type="synonym">Neptunus trituberculatus</name>
    <dbReference type="NCBI Taxonomy" id="210409"/>
    <lineage>
        <taxon>Eukaryota</taxon>
        <taxon>Metazoa</taxon>
        <taxon>Ecdysozoa</taxon>
        <taxon>Arthropoda</taxon>
        <taxon>Crustacea</taxon>
        <taxon>Multicrustacea</taxon>
        <taxon>Malacostraca</taxon>
        <taxon>Eumalacostraca</taxon>
        <taxon>Eucarida</taxon>
        <taxon>Decapoda</taxon>
        <taxon>Pleocyemata</taxon>
        <taxon>Brachyura</taxon>
        <taxon>Eubrachyura</taxon>
        <taxon>Portunoidea</taxon>
        <taxon>Portunidae</taxon>
        <taxon>Portuninae</taxon>
        <taxon>Portunus</taxon>
    </lineage>
</organism>
<name>A0A5B7I4H1_PORTR</name>
<comment type="caution">
    <text evidence="1">The sequence shown here is derived from an EMBL/GenBank/DDBJ whole genome shotgun (WGS) entry which is preliminary data.</text>
</comment>
<keyword evidence="2" id="KW-1185">Reference proteome</keyword>
<dbReference type="Proteomes" id="UP000324222">
    <property type="component" value="Unassembled WGS sequence"/>
</dbReference>
<dbReference type="EMBL" id="VSRR010041651">
    <property type="protein sequence ID" value="MPC75684.1"/>
    <property type="molecule type" value="Genomic_DNA"/>
</dbReference>
<proteinExistence type="predicted"/>